<dbReference type="EC" id="1.1.1.133" evidence="3 6"/>
<dbReference type="InterPro" id="IPR005913">
    <property type="entry name" value="dTDP_dehydrorham_reduct"/>
</dbReference>
<protein>
    <recommendedName>
        <fullName evidence="4 6">dTDP-4-dehydrorhamnose reductase</fullName>
        <ecNumber evidence="3 6">1.1.1.133</ecNumber>
    </recommendedName>
</protein>
<dbReference type="PANTHER" id="PTHR10491:SF4">
    <property type="entry name" value="METHIONINE ADENOSYLTRANSFERASE 2 SUBUNIT BETA"/>
    <property type="match status" value="1"/>
</dbReference>
<dbReference type="PANTHER" id="PTHR10491">
    <property type="entry name" value="DTDP-4-DEHYDRORHAMNOSE REDUCTASE"/>
    <property type="match status" value="1"/>
</dbReference>
<comment type="pathway">
    <text evidence="1 6">Carbohydrate biosynthesis; dTDP-L-rhamnose biosynthesis.</text>
</comment>
<evidence type="ECO:0000256" key="1">
    <source>
        <dbReference type="ARBA" id="ARBA00004781"/>
    </source>
</evidence>
<comment type="function">
    <text evidence="6">Catalyzes the reduction of dTDP-6-deoxy-L-lyxo-4-hexulose to yield dTDP-L-rhamnose.</text>
</comment>
<dbReference type="AlphaFoldDB" id="A0A9D7FA40"/>
<dbReference type="SUPFAM" id="SSF51735">
    <property type="entry name" value="NAD(P)-binding Rossmann-fold domains"/>
    <property type="match status" value="1"/>
</dbReference>
<comment type="similarity">
    <text evidence="2 6">Belongs to the dTDP-4-dehydrorhamnose reductase family.</text>
</comment>
<accession>A0A9D7FA40</accession>
<keyword evidence="6" id="KW-0521">NADP</keyword>
<gene>
    <name evidence="8" type="ORF">IPJ48_02550</name>
</gene>
<dbReference type="InterPro" id="IPR029903">
    <property type="entry name" value="RmlD-like-bd"/>
</dbReference>
<name>A0A9D7FA40_9RHOO</name>
<evidence type="ECO:0000256" key="3">
    <source>
        <dbReference type="ARBA" id="ARBA00012929"/>
    </source>
</evidence>
<dbReference type="Gene3D" id="3.40.50.720">
    <property type="entry name" value="NAD(P)-binding Rossmann-like Domain"/>
    <property type="match status" value="1"/>
</dbReference>
<comment type="cofactor">
    <cofactor evidence="6">
        <name>Mg(2+)</name>
        <dbReference type="ChEBI" id="CHEBI:18420"/>
    </cofactor>
    <text evidence="6">Binds 1 Mg(2+) ion per monomer.</text>
</comment>
<sequence length="284" mass="31329">MRILVLGVTGMLGNAMFRLLSAESGLIAYGTARNENSRRYFPHNLSSQIIVGVDVENHDSLVNLFVDVLPDVVLNCVGLVKQLADVNNPLRAVPINTLLPHRLAALCQIAGARLVHISTDCVFSGAKGNYLESDFADAYDLYGRSKLLGEVDYPNAITIRTSIVGHELAGQRSLVGWFLAQQGSVEGFSRVVFSGLPTVELARVVCDHVLPQSHLHGLYHVAAKPISKFELLKLIARIYGKDIEIVQSDEPVINRSLNADHFKKATGYEPPEWPVLVQRMFEFK</sequence>
<proteinExistence type="inferred from homology"/>
<evidence type="ECO:0000256" key="5">
    <source>
        <dbReference type="ARBA" id="ARBA00048200"/>
    </source>
</evidence>
<dbReference type="EMBL" id="JADJNC010000004">
    <property type="protein sequence ID" value="MBK7422053.1"/>
    <property type="molecule type" value="Genomic_DNA"/>
</dbReference>
<reference evidence="8" key="1">
    <citation type="submission" date="2020-10" db="EMBL/GenBank/DDBJ databases">
        <title>Connecting structure to function with the recovery of over 1000 high-quality activated sludge metagenome-assembled genomes encoding full-length rRNA genes using long-read sequencing.</title>
        <authorList>
            <person name="Singleton C.M."/>
            <person name="Petriglieri F."/>
            <person name="Kristensen J.M."/>
            <person name="Kirkegaard R.H."/>
            <person name="Michaelsen T.Y."/>
            <person name="Andersen M.H."/>
            <person name="Karst S.M."/>
            <person name="Dueholm M.S."/>
            <person name="Nielsen P.H."/>
            <person name="Albertsen M."/>
        </authorList>
    </citation>
    <scope>NUCLEOTIDE SEQUENCE</scope>
    <source>
        <strain evidence="8">EsbW_18-Q3-R4-48_MAXAC.044</strain>
    </source>
</reference>
<evidence type="ECO:0000256" key="2">
    <source>
        <dbReference type="ARBA" id="ARBA00010944"/>
    </source>
</evidence>
<dbReference type="Pfam" id="PF04321">
    <property type="entry name" value="RmlD_sub_bind"/>
    <property type="match status" value="1"/>
</dbReference>
<dbReference type="InterPro" id="IPR036291">
    <property type="entry name" value="NAD(P)-bd_dom_sf"/>
</dbReference>
<dbReference type="GO" id="GO:0008831">
    <property type="term" value="F:dTDP-4-dehydrorhamnose reductase activity"/>
    <property type="evidence" value="ECO:0007669"/>
    <property type="project" value="UniProtKB-EC"/>
</dbReference>
<evidence type="ECO:0000313" key="9">
    <source>
        <dbReference type="Proteomes" id="UP000886602"/>
    </source>
</evidence>
<dbReference type="Proteomes" id="UP000886602">
    <property type="component" value="Unassembled WGS sequence"/>
</dbReference>
<keyword evidence="6" id="KW-0560">Oxidoreductase</keyword>
<organism evidence="8 9">
    <name type="scientific">Candidatus Propionivibrio dominans</name>
    <dbReference type="NCBI Taxonomy" id="2954373"/>
    <lineage>
        <taxon>Bacteria</taxon>
        <taxon>Pseudomonadati</taxon>
        <taxon>Pseudomonadota</taxon>
        <taxon>Betaproteobacteria</taxon>
        <taxon>Rhodocyclales</taxon>
        <taxon>Rhodocyclaceae</taxon>
        <taxon>Propionivibrio</taxon>
    </lineage>
</organism>
<feature type="domain" description="RmlD-like substrate binding" evidence="7">
    <location>
        <begin position="1"/>
        <end position="273"/>
    </location>
</feature>
<evidence type="ECO:0000256" key="4">
    <source>
        <dbReference type="ARBA" id="ARBA00017099"/>
    </source>
</evidence>
<evidence type="ECO:0000313" key="8">
    <source>
        <dbReference type="EMBL" id="MBK7422053.1"/>
    </source>
</evidence>
<comment type="caution">
    <text evidence="8">The sequence shown here is derived from an EMBL/GenBank/DDBJ whole genome shotgun (WGS) entry which is preliminary data.</text>
</comment>
<evidence type="ECO:0000259" key="7">
    <source>
        <dbReference type="Pfam" id="PF04321"/>
    </source>
</evidence>
<comment type="catalytic activity">
    <reaction evidence="5 6">
        <text>dTDP-beta-L-rhamnose + NADP(+) = dTDP-4-dehydro-beta-L-rhamnose + NADPH + H(+)</text>
        <dbReference type="Rhea" id="RHEA:21796"/>
        <dbReference type="ChEBI" id="CHEBI:15378"/>
        <dbReference type="ChEBI" id="CHEBI:57510"/>
        <dbReference type="ChEBI" id="CHEBI:57783"/>
        <dbReference type="ChEBI" id="CHEBI:58349"/>
        <dbReference type="ChEBI" id="CHEBI:62830"/>
        <dbReference type="EC" id="1.1.1.133"/>
    </reaction>
</comment>
<dbReference type="GO" id="GO:0005829">
    <property type="term" value="C:cytosol"/>
    <property type="evidence" value="ECO:0007669"/>
    <property type="project" value="TreeGrafter"/>
</dbReference>
<dbReference type="CDD" id="cd05254">
    <property type="entry name" value="dTDP_HR_like_SDR_e"/>
    <property type="match status" value="1"/>
</dbReference>
<dbReference type="GO" id="GO:0019305">
    <property type="term" value="P:dTDP-rhamnose biosynthetic process"/>
    <property type="evidence" value="ECO:0007669"/>
    <property type="project" value="TreeGrafter"/>
</dbReference>
<evidence type="ECO:0000256" key="6">
    <source>
        <dbReference type="RuleBase" id="RU364082"/>
    </source>
</evidence>